<dbReference type="Proteomes" id="UP000720124">
    <property type="component" value="Unassembled WGS sequence"/>
</dbReference>
<dbReference type="Pfam" id="PF13561">
    <property type="entry name" value="adh_short_C2"/>
    <property type="match status" value="1"/>
</dbReference>
<dbReference type="EMBL" id="JABTXI010000008">
    <property type="protein sequence ID" value="MBY3592357.1"/>
    <property type="molecule type" value="Genomic_DNA"/>
</dbReference>
<dbReference type="InterPro" id="IPR020904">
    <property type="entry name" value="Sc_DH/Rdtase_CS"/>
</dbReference>
<organism evidence="2 3">
    <name type="scientific">Rhizobium bangladeshense</name>
    <dbReference type="NCBI Taxonomy" id="1138189"/>
    <lineage>
        <taxon>Bacteria</taxon>
        <taxon>Pseudomonadati</taxon>
        <taxon>Pseudomonadota</taxon>
        <taxon>Alphaproteobacteria</taxon>
        <taxon>Hyphomicrobiales</taxon>
        <taxon>Rhizobiaceae</taxon>
        <taxon>Rhizobium/Agrobacterium group</taxon>
        <taxon>Rhizobium</taxon>
    </lineage>
</organism>
<dbReference type="InterPro" id="IPR036291">
    <property type="entry name" value="NAD(P)-bd_dom_sf"/>
</dbReference>
<dbReference type="PRINTS" id="PR00081">
    <property type="entry name" value="GDHRDH"/>
</dbReference>
<evidence type="ECO:0000256" key="1">
    <source>
        <dbReference type="ARBA" id="ARBA00006484"/>
    </source>
</evidence>
<proteinExistence type="inferred from homology"/>
<dbReference type="InterPro" id="IPR002347">
    <property type="entry name" value="SDR_fam"/>
</dbReference>
<keyword evidence="3" id="KW-1185">Reference proteome</keyword>
<dbReference type="PRINTS" id="PR00080">
    <property type="entry name" value="SDRFAMILY"/>
</dbReference>
<accession>A0ABS7LLI8</accession>
<protein>
    <submittedName>
        <fullName evidence="2">SDR family oxidoreductase</fullName>
    </submittedName>
</protein>
<reference evidence="2 3" key="1">
    <citation type="submission" date="2020-06" db="EMBL/GenBank/DDBJ databases">
        <title>Global-level population genomics: horizontal gene transfer, symbiosis and evolution in Rhizobia.</title>
        <authorList>
            <person name="Gai Y."/>
        </authorList>
    </citation>
    <scope>NUCLEOTIDE SEQUENCE [LARGE SCALE GENOMIC DNA]</scope>
    <source>
        <strain evidence="2 3">PLR6_1b</strain>
    </source>
</reference>
<dbReference type="PROSITE" id="PS00061">
    <property type="entry name" value="ADH_SHORT"/>
    <property type="match status" value="1"/>
</dbReference>
<dbReference type="PANTHER" id="PTHR42760">
    <property type="entry name" value="SHORT-CHAIN DEHYDROGENASES/REDUCTASES FAMILY MEMBER"/>
    <property type="match status" value="1"/>
</dbReference>
<evidence type="ECO:0000313" key="2">
    <source>
        <dbReference type="EMBL" id="MBY3592357.1"/>
    </source>
</evidence>
<name>A0ABS7LLI8_9HYPH</name>
<sequence>MPEFDVNEIDFARLGAPVGAKLAIVGGHGGIGQAVVRRSIEIGLDVVALDTPNAIEQYPLPEGIRSIPVDVLDPQQIAVAVNTVREHWGQLDGLVYLSGVGERPTPVSAFGIDQWDLAQDVNLRGAFLVSKAFMMLMKPGTGSMVFISSGLAVNVEAGFAAYSASKAGLIAYAKVLAKELAPSIRVNVVAPGLVQTPFLGGGTGRGAASNSTLEQWFGDDGAKAMRAAIPLGRVAVPDDIVAPILFLLGPASRFMTGQTLHVNGGRYLP</sequence>
<comment type="caution">
    <text evidence="2">The sequence shown here is derived from an EMBL/GenBank/DDBJ whole genome shotgun (WGS) entry which is preliminary data.</text>
</comment>
<evidence type="ECO:0000313" key="3">
    <source>
        <dbReference type="Proteomes" id="UP000720124"/>
    </source>
</evidence>
<dbReference type="SUPFAM" id="SSF51735">
    <property type="entry name" value="NAD(P)-binding Rossmann-fold domains"/>
    <property type="match status" value="1"/>
</dbReference>
<dbReference type="RefSeq" id="WP_222012430.1">
    <property type="nucleotide sequence ID" value="NZ_JABTXI010000008.1"/>
</dbReference>
<gene>
    <name evidence="2" type="ORF">HJA87_21120</name>
</gene>
<dbReference type="Gene3D" id="3.40.50.720">
    <property type="entry name" value="NAD(P)-binding Rossmann-like Domain"/>
    <property type="match status" value="1"/>
</dbReference>
<comment type="similarity">
    <text evidence="1">Belongs to the short-chain dehydrogenases/reductases (SDR) family.</text>
</comment>